<dbReference type="EMBL" id="LBMM01015983">
    <property type="protein sequence ID" value="KMQ84601.1"/>
    <property type="molecule type" value="Genomic_DNA"/>
</dbReference>
<gene>
    <name evidence="2" type="ORF">RF55_17485</name>
</gene>
<comment type="caution">
    <text evidence="2">The sequence shown here is derived from an EMBL/GenBank/DDBJ whole genome shotgun (WGS) entry which is preliminary data.</text>
</comment>
<dbReference type="Proteomes" id="UP000036403">
    <property type="component" value="Unassembled WGS sequence"/>
</dbReference>
<evidence type="ECO:0000256" key="1">
    <source>
        <dbReference type="SAM" id="MobiDB-lite"/>
    </source>
</evidence>
<protein>
    <submittedName>
        <fullName evidence="2">Uncharacterized protein</fullName>
    </submittedName>
</protein>
<proteinExistence type="predicted"/>
<evidence type="ECO:0000313" key="3">
    <source>
        <dbReference type="Proteomes" id="UP000036403"/>
    </source>
</evidence>
<feature type="region of interest" description="Disordered" evidence="1">
    <location>
        <begin position="1"/>
        <end position="27"/>
    </location>
</feature>
<dbReference type="PANTHER" id="PTHR33053">
    <property type="entry name" value="PROTEIN, PUTATIVE-RELATED"/>
    <property type="match status" value="1"/>
</dbReference>
<reference evidence="2 3" key="1">
    <citation type="submission" date="2015-04" db="EMBL/GenBank/DDBJ databases">
        <title>Lasius niger genome sequencing.</title>
        <authorList>
            <person name="Konorov E.A."/>
            <person name="Nikitin M.A."/>
            <person name="Kirill M.V."/>
            <person name="Chang P."/>
        </authorList>
    </citation>
    <scope>NUCLEOTIDE SEQUENCE [LARGE SCALE GENOMIC DNA]</scope>
    <source>
        <tissue evidence="2">Whole</tissue>
    </source>
</reference>
<dbReference type="AlphaFoldDB" id="A0A0J7K354"/>
<keyword evidence="3" id="KW-1185">Reference proteome</keyword>
<evidence type="ECO:0000313" key="2">
    <source>
        <dbReference type="EMBL" id="KMQ84601.1"/>
    </source>
</evidence>
<accession>A0A0J7K354</accession>
<dbReference type="STRING" id="67767.A0A0J7K354"/>
<organism evidence="2 3">
    <name type="scientific">Lasius niger</name>
    <name type="common">Black garden ant</name>
    <dbReference type="NCBI Taxonomy" id="67767"/>
    <lineage>
        <taxon>Eukaryota</taxon>
        <taxon>Metazoa</taxon>
        <taxon>Ecdysozoa</taxon>
        <taxon>Arthropoda</taxon>
        <taxon>Hexapoda</taxon>
        <taxon>Insecta</taxon>
        <taxon>Pterygota</taxon>
        <taxon>Neoptera</taxon>
        <taxon>Endopterygota</taxon>
        <taxon>Hymenoptera</taxon>
        <taxon>Apocrita</taxon>
        <taxon>Aculeata</taxon>
        <taxon>Formicoidea</taxon>
        <taxon>Formicidae</taxon>
        <taxon>Formicinae</taxon>
        <taxon>Lasius</taxon>
        <taxon>Lasius</taxon>
    </lineage>
</organism>
<name>A0A0J7K354_LASNI</name>
<sequence>MSCSPGPSTSMSERRESNEKKIHRGKRTRCRKVIYDLSERQRSRLEATLRATNKDDSSECSQAENDLDSDVEIIFETCSISNVRDNANVSPVNDENVIDDTFSEVSDDRDIVGSDTDADRIDIDEEEDFEAFDTLQNFESKLAEVFSSTNMSHVQGNAVLKVLRSHGCFSNLKIDVRSLLQTSRTRCELQQISGDEYLHLGFVAGLLSILHETPAMQIPEHLLIDFNTDGATLDSFSKIQMWPILIRIANIPKSKPEIVGIWRGSSKPINPSDFFEHFVTEVLQTLDNNGIEFNGVRKTIELRCFIADAPARALMLNHTAHNARVPCSKCWIVGECFRPGIMALRGVNHRPRTVEEYTQCLDGEHHKEGNSPLSRLPMQIPTQVPYEYMHPVLLGVMEKIEFGLIDDLPSQTRICP</sequence>
<dbReference type="PANTHER" id="PTHR33053:SF24">
    <property type="entry name" value="TRANSPOSASE DOMAIN-CONTAINING PROTEIN"/>
    <property type="match status" value="1"/>
</dbReference>
<feature type="compositionally biased region" description="Polar residues" evidence="1">
    <location>
        <begin position="1"/>
        <end position="11"/>
    </location>
</feature>
<dbReference type="OrthoDB" id="7699050at2759"/>
<dbReference type="PaxDb" id="67767-A0A0J7K354"/>